<evidence type="ECO:0000313" key="3">
    <source>
        <dbReference type="Proteomes" id="UP000019678"/>
    </source>
</evidence>
<keyword evidence="1" id="KW-0812">Transmembrane</keyword>
<keyword evidence="3" id="KW-1185">Reference proteome</keyword>
<feature type="transmembrane region" description="Helical" evidence="1">
    <location>
        <begin position="15"/>
        <end position="34"/>
    </location>
</feature>
<dbReference type="EMBL" id="ASRX01000093">
    <property type="protein sequence ID" value="EYF00971.1"/>
    <property type="molecule type" value="Genomic_DNA"/>
</dbReference>
<sequence length="182" mass="19347">MFGQFLREGAAPHPYALYLLGAGAVLAVLVALFGQWGALPMRVGDAGVAVERSAGEVDRLGWCDVNAVQLTATALTFRSPGTVVSIPVRAQREAAARALAEARTRIPGKVTGIQEKALPKPSEGAGRVLTLEPPQIAGLRCKASDKVITFERDARLCGRCGEVYHKDDVPRRCATCEAPLRA</sequence>
<proteinExistence type="predicted"/>
<accession>A0A017SXD8</accession>
<protein>
    <submittedName>
        <fullName evidence="2">Uncharacterized protein</fullName>
    </submittedName>
</protein>
<evidence type="ECO:0000256" key="1">
    <source>
        <dbReference type="SAM" id="Phobius"/>
    </source>
</evidence>
<keyword evidence="1" id="KW-0472">Membrane</keyword>
<gene>
    <name evidence="2" type="ORF">CAP_8839</name>
</gene>
<dbReference type="Proteomes" id="UP000019678">
    <property type="component" value="Unassembled WGS sequence"/>
</dbReference>
<reference evidence="2 3" key="1">
    <citation type="submission" date="2013-05" db="EMBL/GenBank/DDBJ databases">
        <title>Genome assembly of Chondromyces apiculatus DSM 436.</title>
        <authorList>
            <person name="Sharma G."/>
            <person name="Khatri I."/>
            <person name="Kaur C."/>
            <person name="Mayilraj S."/>
            <person name="Subramanian S."/>
        </authorList>
    </citation>
    <scope>NUCLEOTIDE SEQUENCE [LARGE SCALE GENOMIC DNA]</scope>
    <source>
        <strain evidence="2 3">DSM 436</strain>
    </source>
</reference>
<comment type="caution">
    <text evidence="2">The sequence shown here is derived from an EMBL/GenBank/DDBJ whole genome shotgun (WGS) entry which is preliminary data.</text>
</comment>
<evidence type="ECO:0000313" key="2">
    <source>
        <dbReference type="EMBL" id="EYF00971.1"/>
    </source>
</evidence>
<keyword evidence="1" id="KW-1133">Transmembrane helix</keyword>
<name>A0A017SXD8_9BACT</name>
<dbReference type="STRING" id="1192034.CAP_8839"/>
<dbReference type="AlphaFoldDB" id="A0A017SXD8"/>
<organism evidence="2 3">
    <name type="scientific">Chondromyces apiculatus DSM 436</name>
    <dbReference type="NCBI Taxonomy" id="1192034"/>
    <lineage>
        <taxon>Bacteria</taxon>
        <taxon>Pseudomonadati</taxon>
        <taxon>Myxococcota</taxon>
        <taxon>Polyangia</taxon>
        <taxon>Polyangiales</taxon>
        <taxon>Polyangiaceae</taxon>
        <taxon>Chondromyces</taxon>
    </lineage>
</organism>